<gene>
    <name evidence="2" type="ORF">Agub_g2199</name>
</gene>
<feature type="non-terminal residue" evidence="2">
    <location>
        <position position="1"/>
    </location>
</feature>
<dbReference type="PANTHER" id="PTHR12205:SF0">
    <property type="entry name" value="CENTROMERE_KINETOCHORE PROTEIN ZW10 HOMOLOG"/>
    <property type="match status" value="1"/>
</dbReference>
<dbReference type="PANTHER" id="PTHR12205">
    <property type="entry name" value="CENTROMERE/KINETOCHORE PROTEIN ZW10"/>
    <property type="match status" value="1"/>
</dbReference>
<dbReference type="EMBL" id="BMAR01000001">
    <property type="protein sequence ID" value="GFR41505.1"/>
    <property type="molecule type" value="Genomic_DNA"/>
</dbReference>
<sequence>GGQQQQQQGQQAQGVGGDAGWEAVVVGGEVPVDEEYMRRLAAGELQEWEVADPPTGCRTDGPLLPACGRYQISRRTAQLTQLLRELLDDACGGSRAVCRALRAALSSITLMARTLPPLAATAAATTSTASSSSSAGAGAGGAAASSPQRLVDVSAVPQLGLMAVNDLRHLADELLLLAAAYGPRLAAAAGEEEAEATAGMLADALQLRAAARAAMREQLRVQYGSLDEILAGLEGLRQLGFADAKVLMRQRRVVQQLLHSLGRLGRAACEVLRPEEAVGLAAAALEHTAEQLVAAVMAKSDMSRDECGEVAALLGPLAEGAVQAWLAAARAAGADMSGVPLHVVESAITARAHQLCKLRCVVRVLSSDSIGAISTAWDHGDLAAMTPSELEHLLLAISEDSPSRRALLQKLR</sequence>
<dbReference type="GO" id="GO:0007094">
    <property type="term" value="P:mitotic spindle assembly checkpoint signaling"/>
    <property type="evidence" value="ECO:0007669"/>
    <property type="project" value="TreeGrafter"/>
</dbReference>
<dbReference type="GO" id="GO:1990423">
    <property type="term" value="C:RZZ complex"/>
    <property type="evidence" value="ECO:0007669"/>
    <property type="project" value="TreeGrafter"/>
</dbReference>
<dbReference type="GO" id="GO:0006888">
    <property type="term" value="P:endoplasmic reticulum to Golgi vesicle-mediated transport"/>
    <property type="evidence" value="ECO:0007669"/>
    <property type="project" value="TreeGrafter"/>
</dbReference>
<dbReference type="Pfam" id="PF22766">
    <property type="entry name" value="ZW10_C2"/>
    <property type="match status" value="1"/>
</dbReference>
<accession>A0AAD3DGS2</accession>
<feature type="domain" description="ZW10 C-terminal helical" evidence="1">
    <location>
        <begin position="253"/>
        <end position="411"/>
    </location>
</feature>
<dbReference type="InterPro" id="IPR055148">
    <property type="entry name" value="ZW10_C_2"/>
</dbReference>
<evidence type="ECO:0000313" key="2">
    <source>
        <dbReference type="EMBL" id="GFR41505.1"/>
    </source>
</evidence>
<keyword evidence="3" id="KW-1185">Reference proteome</keyword>
<dbReference type="GO" id="GO:0005737">
    <property type="term" value="C:cytoplasm"/>
    <property type="evidence" value="ECO:0007669"/>
    <property type="project" value="GOC"/>
</dbReference>
<dbReference type="AlphaFoldDB" id="A0AAD3DGS2"/>
<protein>
    <recommendedName>
        <fullName evidence="1">ZW10 C-terminal helical domain-containing protein</fullName>
    </recommendedName>
</protein>
<dbReference type="Gene3D" id="1.10.357.150">
    <property type="match status" value="1"/>
</dbReference>
<name>A0AAD3DGS2_9CHLO</name>
<organism evidence="2 3">
    <name type="scientific">Astrephomene gubernaculifera</name>
    <dbReference type="NCBI Taxonomy" id="47775"/>
    <lineage>
        <taxon>Eukaryota</taxon>
        <taxon>Viridiplantae</taxon>
        <taxon>Chlorophyta</taxon>
        <taxon>core chlorophytes</taxon>
        <taxon>Chlorophyceae</taxon>
        <taxon>CS clade</taxon>
        <taxon>Chlamydomonadales</taxon>
        <taxon>Astrephomenaceae</taxon>
        <taxon>Astrephomene</taxon>
    </lineage>
</organism>
<proteinExistence type="predicted"/>
<reference evidence="2 3" key="1">
    <citation type="journal article" date="2021" name="Sci. Rep.">
        <title>Genome sequencing of the multicellular alga Astrephomene provides insights into convergent evolution of germ-soma differentiation.</title>
        <authorList>
            <person name="Yamashita S."/>
            <person name="Yamamoto K."/>
            <person name="Matsuzaki R."/>
            <person name="Suzuki S."/>
            <person name="Yamaguchi H."/>
            <person name="Hirooka S."/>
            <person name="Minakuchi Y."/>
            <person name="Miyagishima S."/>
            <person name="Kawachi M."/>
            <person name="Toyoda A."/>
            <person name="Nozaki H."/>
        </authorList>
    </citation>
    <scope>NUCLEOTIDE SEQUENCE [LARGE SCALE GENOMIC DNA]</scope>
    <source>
        <strain evidence="2 3">NIES-4017</strain>
    </source>
</reference>
<comment type="caution">
    <text evidence="2">The sequence shown here is derived from an EMBL/GenBank/DDBJ whole genome shotgun (WGS) entry which is preliminary data.</text>
</comment>
<evidence type="ECO:0000313" key="3">
    <source>
        <dbReference type="Proteomes" id="UP001054857"/>
    </source>
</evidence>
<dbReference type="Proteomes" id="UP001054857">
    <property type="component" value="Unassembled WGS sequence"/>
</dbReference>
<evidence type="ECO:0000259" key="1">
    <source>
        <dbReference type="Pfam" id="PF22766"/>
    </source>
</evidence>
<dbReference type="InterPro" id="IPR046362">
    <property type="entry name" value="Zw10/DSL1_C_sf"/>
</dbReference>